<proteinExistence type="predicted"/>
<evidence type="ECO:0000313" key="3">
    <source>
        <dbReference type="EMBL" id="XBY64969.1"/>
    </source>
</evidence>
<evidence type="ECO:0000313" key="4">
    <source>
        <dbReference type="Proteomes" id="UP001064896"/>
    </source>
</evidence>
<dbReference type="EMBL" id="AP023081">
    <property type="protein sequence ID" value="BCD86381.1"/>
    <property type="molecule type" value="Genomic_DNA"/>
</dbReference>
<name>A0AAU7Y4G0_9PSED</name>
<evidence type="ECO:0000256" key="1">
    <source>
        <dbReference type="SAM" id="SignalP"/>
    </source>
</evidence>
<keyword evidence="4" id="KW-1185">Reference proteome</keyword>
<gene>
    <name evidence="3" type="ORF">ABS648_04180</name>
    <name evidence="2" type="ORF">PSm6_27880</name>
</gene>
<dbReference type="EMBL" id="CP158373">
    <property type="protein sequence ID" value="XBY64969.1"/>
    <property type="molecule type" value="Genomic_DNA"/>
</dbReference>
<feature type="chain" id="PRO_5043772980" evidence="1">
    <location>
        <begin position="20"/>
        <end position="258"/>
    </location>
</feature>
<evidence type="ECO:0000313" key="2">
    <source>
        <dbReference type="EMBL" id="BCD86381.1"/>
    </source>
</evidence>
<dbReference type="Gene3D" id="3.40.190.10">
    <property type="entry name" value="Periplasmic binding protein-like II"/>
    <property type="match status" value="2"/>
</dbReference>
<keyword evidence="1" id="KW-0732">Signal</keyword>
<feature type="signal peptide" evidence="1">
    <location>
        <begin position="1"/>
        <end position="19"/>
    </location>
</feature>
<dbReference type="Proteomes" id="UP001064896">
    <property type="component" value="Chromosome"/>
</dbReference>
<dbReference type="AlphaFoldDB" id="A0AAU7Y4G0"/>
<reference evidence="3" key="2">
    <citation type="submission" date="2023-08" db="EMBL/GenBank/DDBJ databases">
        <title>Increased levels of nutrients transform a symbiont into a lethal pathobiont.</title>
        <authorList>
            <person name="Lachnit T."/>
            <person name="Ulrich L."/>
            <person name="Willmer F.M."/>
            <person name="Hasenbein T."/>
            <person name="Steiner L.X."/>
            <person name="Wolters M."/>
            <person name="Herbst E.M."/>
            <person name="Deines P."/>
        </authorList>
    </citation>
    <scope>NUCLEOTIDE SEQUENCE</scope>
    <source>
        <strain evidence="3">T3</strain>
    </source>
</reference>
<reference evidence="2" key="1">
    <citation type="submission" date="2020-05" db="EMBL/GenBank/DDBJ databases">
        <title>Complete genome sequence of Pseudomonas sp. Sm006.</title>
        <authorList>
            <person name="Takeuchi K."/>
            <person name="Someya N."/>
        </authorList>
    </citation>
    <scope>NUCLEOTIDE SEQUENCE</scope>
    <source>
        <strain evidence="2">Sm006</strain>
    </source>
</reference>
<protein>
    <submittedName>
        <fullName evidence="3">Transporter substrate-binding domain-containing protein</fullName>
    </submittedName>
</protein>
<dbReference type="RefSeq" id="WP_148304274.1">
    <property type="nucleotide sequence ID" value="NZ_AP023081.1"/>
</dbReference>
<sequence length="258" mass="29145">MRGWLVGLLAMMLAPWALAADASPGNKPEASATEVVIAAETWAAHTDADGSGLGWDILRKVFEPVGVHLRTRSVPYTRSIGLVKRGEADAWVGSYRDEVPWAIYPHWNYDADRISALALKGAPVPTLANLGEHRLVWMRGYGYERYLPNLAHFQEIERRGGILSMLDLDHADYYIDARTEVDDVLRQSPNPENYRITYLTQLKLYVAFGDTARGREFAELFDERMARLVENGELRPVFAHWGQPYPFDPEPESHHASP</sequence>
<organism evidence="3">
    <name type="scientific">Pseudomonas solani</name>
    <dbReference type="NCBI Taxonomy" id="2731552"/>
    <lineage>
        <taxon>Bacteria</taxon>
        <taxon>Pseudomonadati</taxon>
        <taxon>Pseudomonadota</taxon>
        <taxon>Gammaproteobacteria</taxon>
        <taxon>Pseudomonadales</taxon>
        <taxon>Pseudomonadaceae</taxon>
        <taxon>Pseudomonas</taxon>
    </lineage>
</organism>
<dbReference type="SUPFAM" id="SSF53850">
    <property type="entry name" value="Periplasmic binding protein-like II"/>
    <property type="match status" value="1"/>
</dbReference>
<accession>A0AAU7Y4G0</accession>